<dbReference type="EMBL" id="KV407454">
    <property type="protein sequence ID" value="KZF26590.1"/>
    <property type="molecule type" value="Genomic_DNA"/>
</dbReference>
<dbReference type="SMART" id="SM00558">
    <property type="entry name" value="JmjC"/>
    <property type="match status" value="1"/>
</dbReference>
<sequence>MESDSTAPALSDALAELIENYHELNASTIDELHNEPSPLEFMHYVALNRPFVVRGATSRWTATRKWNAAYLREIMRGQMVNVAITPLGNADSPVQITSGDREDTLFVKPLEVQEAFEDVLEYISKQELEQRDGEIKYAQTQNDNLRGEYTPLASDVQDIPWVRIALEKDPEAINFWLGNSRSVTALHKDNFENIYCQVIGQKHFVLMPPIEMPCVREKELPGATYAQNPESGKLEIKLDEESNTVPFPTWDPDVPERSTTAFSKLSRPLRVTLNAGDMLYLPAMWYHKVSQSCSDEGLCCAVNYWYDMEFAGSFHSLCAFERSAALQIS</sequence>
<name>A0A165JT59_XYLHT</name>
<dbReference type="Gene3D" id="2.60.120.10">
    <property type="entry name" value="Jelly Rolls"/>
    <property type="match status" value="1"/>
</dbReference>
<gene>
    <name evidence="2" type="ORF">L228DRAFT_243071</name>
</gene>
<evidence type="ECO:0000259" key="1">
    <source>
        <dbReference type="PROSITE" id="PS51184"/>
    </source>
</evidence>
<dbReference type="InterPro" id="IPR041667">
    <property type="entry name" value="Cupin_8"/>
</dbReference>
<keyword evidence="3" id="KW-1185">Reference proteome</keyword>
<dbReference type="STRING" id="1328760.A0A165JT59"/>
<dbReference type="Pfam" id="PF13621">
    <property type="entry name" value="Cupin_8"/>
    <property type="match status" value="1"/>
</dbReference>
<evidence type="ECO:0000313" key="3">
    <source>
        <dbReference type="Proteomes" id="UP000076632"/>
    </source>
</evidence>
<dbReference type="OMA" id="YWHDMEF"/>
<dbReference type="Proteomes" id="UP000076632">
    <property type="component" value="Unassembled WGS sequence"/>
</dbReference>
<dbReference type="GeneID" id="28896729"/>
<organism evidence="2 3">
    <name type="scientific">Xylona heveae (strain CBS 132557 / TC161)</name>
    <dbReference type="NCBI Taxonomy" id="1328760"/>
    <lineage>
        <taxon>Eukaryota</taxon>
        <taxon>Fungi</taxon>
        <taxon>Dikarya</taxon>
        <taxon>Ascomycota</taxon>
        <taxon>Pezizomycotina</taxon>
        <taxon>Xylonomycetes</taxon>
        <taxon>Xylonales</taxon>
        <taxon>Xylonaceae</taxon>
        <taxon>Xylona</taxon>
    </lineage>
</organism>
<evidence type="ECO:0000313" key="2">
    <source>
        <dbReference type="EMBL" id="KZF26590.1"/>
    </source>
</evidence>
<dbReference type="RefSeq" id="XP_018192145.1">
    <property type="nucleotide sequence ID" value="XM_018331592.1"/>
</dbReference>
<accession>A0A165JT59</accession>
<dbReference type="PANTHER" id="PTHR12461">
    <property type="entry name" value="HYPOXIA-INDUCIBLE FACTOR 1 ALPHA INHIBITOR-RELATED"/>
    <property type="match status" value="1"/>
</dbReference>
<dbReference type="PROSITE" id="PS51184">
    <property type="entry name" value="JMJC"/>
    <property type="match status" value="1"/>
</dbReference>
<dbReference type="InParanoid" id="A0A165JT59"/>
<dbReference type="PANTHER" id="PTHR12461:SF99">
    <property type="entry name" value="BIFUNCTIONAL PEPTIDASE AND (3S)-LYSYL HYDROXYLASE JMJD7"/>
    <property type="match status" value="1"/>
</dbReference>
<protein>
    <submittedName>
        <fullName evidence="2">Putative pla2g4b</fullName>
    </submittedName>
</protein>
<dbReference type="AlphaFoldDB" id="A0A165JT59"/>
<dbReference type="SUPFAM" id="SSF51197">
    <property type="entry name" value="Clavaminate synthase-like"/>
    <property type="match status" value="1"/>
</dbReference>
<dbReference type="OrthoDB" id="415358at2759"/>
<dbReference type="InterPro" id="IPR014710">
    <property type="entry name" value="RmlC-like_jellyroll"/>
</dbReference>
<proteinExistence type="predicted"/>
<dbReference type="InterPro" id="IPR003347">
    <property type="entry name" value="JmjC_dom"/>
</dbReference>
<reference evidence="2 3" key="1">
    <citation type="journal article" date="2016" name="Fungal Biol.">
        <title>The genome of Xylona heveae provides a window into fungal endophytism.</title>
        <authorList>
            <person name="Gazis R."/>
            <person name="Kuo A."/>
            <person name="Riley R."/>
            <person name="LaButti K."/>
            <person name="Lipzen A."/>
            <person name="Lin J."/>
            <person name="Amirebrahimi M."/>
            <person name="Hesse C.N."/>
            <person name="Spatafora J.W."/>
            <person name="Henrissat B."/>
            <person name="Hainaut M."/>
            <person name="Grigoriev I.V."/>
            <person name="Hibbett D.S."/>
        </authorList>
    </citation>
    <scope>NUCLEOTIDE SEQUENCE [LARGE SCALE GENOMIC DNA]</scope>
    <source>
        <strain evidence="2 3">TC161</strain>
    </source>
</reference>
<feature type="domain" description="JmjC" evidence="1">
    <location>
        <begin position="141"/>
        <end position="321"/>
    </location>
</feature>